<keyword evidence="1" id="KW-0472">Membrane</keyword>
<keyword evidence="1" id="KW-0812">Transmembrane</keyword>
<dbReference type="Proteomes" id="UP001302349">
    <property type="component" value="Chromosome"/>
</dbReference>
<keyword evidence="1" id="KW-1133">Transmembrane helix</keyword>
<evidence type="ECO:0000313" key="3">
    <source>
        <dbReference type="Proteomes" id="UP001302349"/>
    </source>
</evidence>
<reference evidence="2 3" key="1">
    <citation type="journal article" date="2023" name="Microbiol. Resour. Announc.">
        <title>Complete Genome Sequence of Imperialibacter roseus strain P4T.</title>
        <authorList>
            <person name="Tizabi D.R."/>
            <person name="Bachvaroff T."/>
            <person name="Hill R.T."/>
        </authorList>
    </citation>
    <scope>NUCLEOTIDE SEQUENCE [LARGE SCALE GENOMIC DNA]</scope>
    <source>
        <strain evidence="2 3">P4T</strain>
    </source>
</reference>
<dbReference type="EMBL" id="CP136051">
    <property type="protein sequence ID" value="WOK07524.1"/>
    <property type="molecule type" value="Genomic_DNA"/>
</dbReference>
<feature type="transmembrane region" description="Helical" evidence="1">
    <location>
        <begin position="161"/>
        <end position="183"/>
    </location>
</feature>
<protein>
    <submittedName>
        <fullName evidence="2">PepSY domain-containing protein</fullName>
    </submittedName>
</protein>
<evidence type="ECO:0000313" key="2">
    <source>
        <dbReference type="EMBL" id="WOK07524.1"/>
    </source>
</evidence>
<dbReference type="Pfam" id="PF03929">
    <property type="entry name" value="PepSY_TM"/>
    <property type="match status" value="1"/>
</dbReference>
<keyword evidence="3" id="KW-1185">Reference proteome</keyword>
<evidence type="ECO:0000256" key="1">
    <source>
        <dbReference type="SAM" id="Phobius"/>
    </source>
</evidence>
<organism evidence="2 3">
    <name type="scientific">Imperialibacter roseus</name>
    <dbReference type="NCBI Taxonomy" id="1324217"/>
    <lineage>
        <taxon>Bacteria</taxon>
        <taxon>Pseudomonadati</taxon>
        <taxon>Bacteroidota</taxon>
        <taxon>Cytophagia</taxon>
        <taxon>Cytophagales</taxon>
        <taxon>Flammeovirgaceae</taxon>
        <taxon>Imperialibacter</taxon>
    </lineage>
</organism>
<dbReference type="RefSeq" id="WP_317490201.1">
    <property type="nucleotide sequence ID" value="NZ_CP136051.1"/>
</dbReference>
<gene>
    <name evidence="2" type="ORF">RT717_02675</name>
</gene>
<feature type="transmembrane region" description="Helical" evidence="1">
    <location>
        <begin position="26"/>
        <end position="47"/>
    </location>
</feature>
<proteinExistence type="predicted"/>
<accession>A0ABZ0ISY3</accession>
<name>A0ABZ0ISY3_9BACT</name>
<dbReference type="InterPro" id="IPR005625">
    <property type="entry name" value="PepSY-ass_TM"/>
</dbReference>
<sequence length="197" mass="22372">MSNSEANASRKAQAKVLRVFRKVHRLTGAFLFVFFFFVSISGLLLGWKKHSGDLILAKTRTGQSENQQEWKPMSEIMTIAQTYLHDSIDASLSPTIDRLDIRPDKGIVKILFTDHYQSLQIDCTTGEVLHTETRLSDLIEHIHDGSIVDDAFGWQKGLFKLSYTTVIGLALLVFTITGFWLWYGPKAMRKQTNKVHA</sequence>